<sequence>MRSQHKSINVWKIISLVLIGLIIGSGLWFAHAVLTPVDQPASTTTSTTSDPVMTVSLTKRQVNQIVTYYLNDFQKGSKVKYSLTMADQAVLGGNFTFFGQKIDFGLLMDPIVLKNGNVELKARQLNVGSLPVPISYVLNYAGKSFKLPKWVTLNSKRETIVLNLNKFKMENGMQVKATKIDLPNDEIDFSVYLPKK</sequence>
<comment type="caution">
    <text evidence="1">The sequence shown here is derived from an EMBL/GenBank/DDBJ whole genome shotgun (WGS) entry which is preliminary data.</text>
</comment>
<evidence type="ECO:0000313" key="1">
    <source>
        <dbReference type="EMBL" id="MFD1398791.1"/>
    </source>
</evidence>
<dbReference type="EMBL" id="JBHTOA010000023">
    <property type="protein sequence ID" value="MFD1398791.1"/>
    <property type="molecule type" value="Genomic_DNA"/>
</dbReference>
<accession>A0ABW4BFP6</accession>
<dbReference type="RefSeq" id="WP_204118709.1">
    <property type="nucleotide sequence ID" value="NZ_BOLV01000007.1"/>
</dbReference>
<reference evidence="2" key="1">
    <citation type="journal article" date="2019" name="Int. J. Syst. Evol. Microbiol.">
        <title>The Global Catalogue of Microorganisms (GCM) 10K type strain sequencing project: providing services to taxonomists for standard genome sequencing and annotation.</title>
        <authorList>
            <consortium name="The Broad Institute Genomics Platform"/>
            <consortium name="The Broad Institute Genome Sequencing Center for Infectious Disease"/>
            <person name="Wu L."/>
            <person name="Ma J."/>
        </authorList>
    </citation>
    <scope>NUCLEOTIDE SEQUENCE [LARGE SCALE GENOMIC DNA]</scope>
    <source>
        <strain evidence="2">CCM 9110</strain>
    </source>
</reference>
<proteinExistence type="predicted"/>
<gene>
    <name evidence="1" type="ORF">ACFQ41_05670</name>
</gene>
<evidence type="ECO:0000313" key="2">
    <source>
        <dbReference type="Proteomes" id="UP001597199"/>
    </source>
</evidence>
<dbReference type="InterPro" id="IPR018672">
    <property type="entry name" value="DUF2140"/>
</dbReference>
<name>A0ABW4BFP6_9LACO</name>
<keyword evidence="2" id="KW-1185">Reference proteome</keyword>
<protein>
    <submittedName>
        <fullName evidence="1">YpmS family protein</fullName>
    </submittedName>
</protein>
<dbReference type="Proteomes" id="UP001597199">
    <property type="component" value="Unassembled WGS sequence"/>
</dbReference>
<dbReference type="Pfam" id="PF09911">
    <property type="entry name" value="DUF2140"/>
    <property type="match status" value="1"/>
</dbReference>
<organism evidence="1 2">
    <name type="scientific">Lacticaseibacillus suilingensis</name>
    <dbReference type="NCBI Taxonomy" id="2799577"/>
    <lineage>
        <taxon>Bacteria</taxon>
        <taxon>Bacillati</taxon>
        <taxon>Bacillota</taxon>
        <taxon>Bacilli</taxon>
        <taxon>Lactobacillales</taxon>
        <taxon>Lactobacillaceae</taxon>
        <taxon>Lacticaseibacillus</taxon>
    </lineage>
</organism>